<dbReference type="KEGG" id="mhk:DFR87_12615"/>
<evidence type="ECO:0000313" key="1">
    <source>
        <dbReference type="EMBL" id="AWS00378.1"/>
    </source>
</evidence>
<dbReference type="Proteomes" id="UP000247586">
    <property type="component" value="Chromosome"/>
</dbReference>
<dbReference type="RefSeq" id="WP_054837410.1">
    <property type="nucleotide sequence ID" value="NZ_BBBA01000054.1"/>
</dbReference>
<proteinExistence type="predicted"/>
<dbReference type="EMBL" id="CP029287">
    <property type="protein sequence ID" value="AWS00378.1"/>
    <property type="molecule type" value="Genomic_DNA"/>
</dbReference>
<gene>
    <name evidence="1" type="ORF">DFR87_12615</name>
</gene>
<keyword evidence="2" id="KW-1185">Reference proteome</keyword>
<reference evidence="2" key="3">
    <citation type="submission" date="2020-03" db="EMBL/GenBank/DDBJ databases">
        <title>Sequencing and Assembly of Multiple Reported Metal-Biooxidizing Members of the Extremely Thermoacidophilic Archaeal Family Sulfolobaceae.</title>
        <authorList>
            <person name="Counts J.A."/>
            <person name="Kelly R.M."/>
        </authorList>
    </citation>
    <scope>NUCLEOTIDE SEQUENCE [LARGE SCALE GENOMIC DNA]</scope>
    <source>
        <strain evidence="2">HO1-1</strain>
    </source>
</reference>
<name>A0A2U9IWX4_9CREN</name>
<reference evidence="2" key="2">
    <citation type="submission" date="2020-03" db="EMBL/GenBank/DDBJ databases">
        <title>Complete Genome Sequences of Extremely Thermoacidophilic, Metal-Mobilizing Type-Strain Members of the Archaeal Family Sulfolobaceae: Acidianus brierleyi DSM-1651T, Acidianus sulfidivorans DSM-18786T, Metallosphaera hakonensis DSM-7519T, and Metallosphaera prunae DSM-10039T.</title>
        <authorList>
            <person name="Counts J.A."/>
            <person name="Kelly R.M."/>
        </authorList>
    </citation>
    <scope>NUCLEOTIDE SEQUENCE [LARGE SCALE GENOMIC DNA]</scope>
    <source>
        <strain evidence="2">HO1-1</strain>
    </source>
</reference>
<dbReference type="GeneID" id="36836200"/>
<sequence>MIEISTLLRKRKSNSTTERLGDWTTINGISKEYANKLEERLSESKDHCPGLPTTEISKWATSYS</sequence>
<organism evidence="1 2">
    <name type="scientific">Metallosphaera hakonensis JCM 8857 = DSM 7519</name>
    <dbReference type="NCBI Taxonomy" id="1293036"/>
    <lineage>
        <taxon>Archaea</taxon>
        <taxon>Thermoproteota</taxon>
        <taxon>Thermoprotei</taxon>
        <taxon>Sulfolobales</taxon>
        <taxon>Sulfolobaceae</taxon>
        <taxon>Metallosphaera</taxon>
    </lineage>
</organism>
<protein>
    <submittedName>
        <fullName evidence="1">Uncharacterized protein</fullName>
    </submittedName>
</protein>
<dbReference type="STRING" id="1293036.GCA_001315825_02988"/>
<accession>A0A2U9IWX4</accession>
<dbReference type="AlphaFoldDB" id="A0A2U9IWX4"/>
<reference evidence="1 2" key="1">
    <citation type="submission" date="2018-05" db="EMBL/GenBank/DDBJ databases">
        <title>Complete Genome Sequences of Extremely Thermoacidophilic, Metal-Mobilizing Type-Strain Members of the Archaeal Family Sulfolobaceae: Acidianus brierleyi DSM-1651T, Acidianus sulfidivorans DSM-18786T, Metallosphaera hakonensis DSM-7519T, and Metallosphaera prunae DSM-10039T.</title>
        <authorList>
            <person name="Counts J.A."/>
            <person name="Kelly R.M."/>
        </authorList>
    </citation>
    <scope>NUCLEOTIDE SEQUENCE [LARGE SCALE GENOMIC DNA]</scope>
    <source>
        <strain evidence="1 2">HO1-1</strain>
    </source>
</reference>
<evidence type="ECO:0000313" key="2">
    <source>
        <dbReference type="Proteomes" id="UP000247586"/>
    </source>
</evidence>